<gene>
    <name evidence="2" type="ORF">MGAL_10B022002</name>
</gene>
<proteinExistence type="predicted"/>
<dbReference type="AlphaFoldDB" id="A0A8B6DAU3"/>
<keyword evidence="3" id="KW-1185">Reference proteome</keyword>
<feature type="region of interest" description="Disordered" evidence="1">
    <location>
        <begin position="1"/>
        <end position="36"/>
    </location>
</feature>
<organism evidence="2 3">
    <name type="scientific">Mytilus galloprovincialis</name>
    <name type="common">Mediterranean mussel</name>
    <dbReference type="NCBI Taxonomy" id="29158"/>
    <lineage>
        <taxon>Eukaryota</taxon>
        <taxon>Metazoa</taxon>
        <taxon>Spiralia</taxon>
        <taxon>Lophotrochozoa</taxon>
        <taxon>Mollusca</taxon>
        <taxon>Bivalvia</taxon>
        <taxon>Autobranchia</taxon>
        <taxon>Pteriomorphia</taxon>
        <taxon>Mytilida</taxon>
        <taxon>Mytiloidea</taxon>
        <taxon>Mytilidae</taxon>
        <taxon>Mytilinae</taxon>
        <taxon>Mytilus</taxon>
    </lineage>
</organism>
<feature type="compositionally biased region" description="Basic and acidic residues" evidence="1">
    <location>
        <begin position="14"/>
        <end position="26"/>
    </location>
</feature>
<reference evidence="2" key="1">
    <citation type="submission" date="2018-11" db="EMBL/GenBank/DDBJ databases">
        <authorList>
            <person name="Alioto T."/>
            <person name="Alioto T."/>
        </authorList>
    </citation>
    <scope>NUCLEOTIDE SEQUENCE</scope>
</reference>
<dbReference type="OrthoDB" id="5988093at2759"/>
<name>A0A8B6DAU3_MYTGA</name>
<comment type="caution">
    <text evidence="2">The sequence shown here is derived from an EMBL/GenBank/DDBJ whole genome shotgun (WGS) entry which is preliminary data.</text>
</comment>
<evidence type="ECO:0000313" key="3">
    <source>
        <dbReference type="Proteomes" id="UP000596742"/>
    </source>
</evidence>
<evidence type="ECO:0000313" key="2">
    <source>
        <dbReference type="EMBL" id="VDI17559.1"/>
    </source>
</evidence>
<sequence>MAESTKPNPLKRMRSPEFQREVENIQKKVPKTTDPPGDLDAEKKRWLIVGICLHSIISPLLRKYVDPIVSNLYNVLVSRKSIDTQSFNGHLEKEPPSNKYFLNYESINNNMGVPKIKKYNTLVKDYQKYDYKVRRHVDFSKLFLQPNMALYSAFDDSCDSSALLGMIINISSFPTAVKADAQQIRSDIRNSWAHCSFGEWNAKKYSDSFSLMKQLVKDLGLSSIDENSKLGELDTWKLHGQNFLSGTRLGLEVVDQIREQTHVLSKYVLTLCAETESELMKLQTYLNQQETDLQDHRHRLLILESVRKID</sequence>
<accession>A0A8B6DAU3</accession>
<dbReference type="Proteomes" id="UP000596742">
    <property type="component" value="Unassembled WGS sequence"/>
</dbReference>
<dbReference type="EMBL" id="UYJE01003236">
    <property type="protein sequence ID" value="VDI17559.1"/>
    <property type="molecule type" value="Genomic_DNA"/>
</dbReference>
<protein>
    <submittedName>
        <fullName evidence="2">Uncharacterized protein</fullName>
    </submittedName>
</protein>
<evidence type="ECO:0000256" key="1">
    <source>
        <dbReference type="SAM" id="MobiDB-lite"/>
    </source>
</evidence>